<dbReference type="AlphaFoldDB" id="A0A4Q0NRQ2"/>
<evidence type="ECO:0000313" key="2">
    <source>
        <dbReference type="EMBL" id="RXG12631.1"/>
    </source>
</evidence>
<dbReference type="EMBL" id="QOVI01000006">
    <property type="protein sequence ID" value="RXG12631.1"/>
    <property type="molecule type" value="Genomic_DNA"/>
</dbReference>
<protein>
    <recommendedName>
        <fullName evidence="1">DUF7033 domain-containing protein</fullName>
    </recommendedName>
</protein>
<gene>
    <name evidence="2" type="ORF">DSM04_106112</name>
</gene>
<dbReference type="CDD" id="cd10931">
    <property type="entry name" value="CE4_u7"/>
    <property type="match status" value="1"/>
</dbReference>
<evidence type="ECO:0000259" key="1">
    <source>
        <dbReference type="Pfam" id="PF23019"/>
    </source>
</evidence>
<dbReference type="OrthoDB" id="5573484at2"/>
<name>A0A4Q0NRQ2_9FLAO</name>
<feature type="domain" description="DUF7033" evidence="1">
    <location>
        <begin position="95"/>
        <end position="181"/>
    </location>
</feature>
<proteinExistence type="predicted"/>
<accession>A0A4Q0NRQ2</accession>
<evidence type="ECO:0000313" key="3">
    <source>
        <dbReference type="Proteomes" id="UP000289821"/>
    </source>
</evidence>
<keyword evidence="3" id="KW-1185">Reference proteome</keyword>
<sequence>MLLIYTHKITPRLRYTFKHICTNILGIPVKFTTAVDEFIVHDSLKLSYTNKPLGKELHIKSQEVLFEQGITDIEVKVQEWRDTKCFFVTGPKSFLPFDIFAAAFVLLSRYEEFLPHVKDEQGRFPAGESLGFQNKFLTQPVIDIWAYYFKEVLEEKYPDYDFAKRKFSFQALVDVEQAYEMYGIGIMRWLTSFLSDLVHFQFQRIWLRFRVNIGLRKDPYDTFSWLINVQKNAKFKFVFFFMVGNYSTYTKNIRYNKKTFRELIKMVGDYSEIGLLLSKEALSSKKQMKLEKKRIEGITNKELNAVRCSAHMGSLPAHYREMIQQEAKNDYSMGYPDVLGFRAGTCTPFNFYDLDYESITPLVVHPICAQASAFESRRVDVKELNHELDIFFKMKEEVERVKGDFVFSFKNKSVTGKGQDEGQWKQFFRELVND</sequence>
<reference evidence="2 3" key="1">
    <citation type="submission" date="2018-07" db="EMBL/GenBank/DDBJ databases">
        <title>Leeuwenhoekiella genomics.</title>
        <authorList>
            <person name="Tahon G."/>
            <person name="Willems A."/>
        </authorList>
    </citation>
    <scope>NUCLEOTIDE SEQUENCE [LARGE SCALE GENOMIC DNA]</scope>
    <source>
        <strain evidence="2 3">R-50232</strain>
    </source>
</reference>
<organism evidence="2 3">
    <name type="scientific">Leeuwenhoekiella aestuarii</name>
    <dbReference type="NCBI Taxonomy" id="2249426"/>
    <lineage>
        <taxon>Bacteria</taxon>
        <taxon>Pseudomonadati</taxon>
        <taxon>Bacteroidota</taxon>
        <taxon>Flavobacteriia</taxon>
        <taxon>Flavobacteriales</taxon>
        <taxon>Flavobacteriaceae</taxon>
        <taxon>Leeuwenhoekiella</taxon>
    </lineage>
</organism>
<dbReference type="RefSeq" id="WP_128762292.1">
    <property type="nucleotide sequence ID" value="NZ_QOVI01000006.1"/>
</dbReference>
<dbReference type="InterPro" id="IPR054297">
    <property type="entry name" value="DUF7033"/>
</dbReference>
<dbReference type="Proteomes" id="UP000289821">
    <property type="component" value="Unassembled WGS sequence"/>
</dbReference>
<dbReference type="Pfam" id="PF23019">
    <property type="entry name" value="DUF7033"/>
    <property type="match status" value="1"/>
</dbReference>
<comment type="caution">
    <text evidence="2">The sequence shown here is derived from an EMBL/GenBank/DDBJ whole genome shotgun (WGS) entry which is preliminary data.</text>
</comment>